<dbReference type="Pfam" id="PF25967">
    <property type="entry name" value="RND-MFP_C"/>
    <property type="match status" value="1"/>
</dbReference>
<keyword evidence="3" id="KW-0813">Transport</keyword>
<dbReference type="InterPro" id="IPR058625">
    <property type="entry name" value="MdtA-like_BSH"/>
</dbReference>
<dbReference type="Gene3D" id="2.40.50.100">
    <property type="match status" value="1"/>
</dbReference>
<dbReference type="FunFam" id="2.40.30.170:FF:000010">
    <property type="entry name" value="Efflux RND transporter periplasmic adaptor subunit"/>
    <property type="match status" value="1"/>
</dbReference>
<dbReference type="GO" id="GO:1990281">
    <property type="term" value="C:efflux pump complex"/>
    <property type="evidence" value="ECO:0007669"/>
    <property type="project" value="TreeGrafter"/>
</dbReference>
<comment type="similarity">
    <text evidence="2">Belongs to the membrane fusion protein (MFP) (TC 8.A.1) family.</text>
</comment>
<dbReference type="GO" id="GO:0015562">
    <property type="term" value="F:efflux transmembrane transporter activity"/>
    <property type="evidence" value="ECO:0007669"/>
    <property type="project" value="TreeGrafter"/>
</dbReference>
<dbReference type="InterPro" id="IPR058627">
    <property type="entry name" value="MdtA-like_C"/>
</dbReference>
<dbReference type="InterPro" id="IPR058792">
    <property type="entry name" value="Beta-barrel_RND_2"/>
</dbReference>
<dbReference type="InterPro" id="IPR006143">
    <property type="entry name" value="RND_pump_MFP"/>
</dbReference>
<dbReference type="EMBL" id="DVLC01000034">
    <property type="protein sequence ID" value="HIT46582.1"/>
    <property type="molecule type" value="Genomic_DNA"/>
</dbReference>
<evidence type="ECO:0000313" key="9">
    <source>
        <dbReference type="Proteomes" id="UP000886881"/>
    </source>
</evidence>
<sequence length="340" mass="36479">MNRSLILAAGSLAFVLAGCAGNKGDEQTAAVVPQTPKVTVTVTEKQNVPQTGIYSSTVQANVVNNIASQTAGRIRKLNVEVGDFVEKGQVLAEMDRTQLDQAALTLKNNETEFERIKALFEEGGVSQSDFETAELSYNVSKSSYDNLLENTVLVAPVSGVITARNYDMGDMYAMSSPIYTLQQITPVKMLVPISEMDYTKVSKGDKVSLTVDAIPGRTFSGSVVRVYPVIDPTSHTFNVEVHVANTDRAIRPGMYARVTVTFGVNSSIVLPDTAVLKQQGSGVRTVFVLNSDNTVESRIVTLGLHFDGNYEILSGLEEGETVVVTGNSSLNGGDKVEVIG</sequence>
<feature type="signal peptide" evidence="4">
    <location>
        <begin position="1"/>
        <end position="20"/>
    </location>
</feature>
<accession>A0A9D1KH23</accession>
<evidence type="ECO:0000256" key="4">
    <source>
        <dbReference type="SAM" id="SignalP"/>
    </source>
</evidence>
<dbReference type="SUPFAM" id="SSF111369">
    <property type="entry name" value="HlyD-like secretion proteins"/>
    <property type="match status" value="1"/>
</dbReference>
<dbReference type="Gene3D" id="2.40.30.170">
    <property type="match status" value="1"/>
</dbReference>
<evidence type="ECO:0000259" key="5">
    <source>
        <dbReference type="Pfam" id="PF25917"/>
    </source>
</evidence>
<comment type="caution">
    <text evidence="8">The sequence shown here is derived from an EMBL/GenBank/DDBJ whole genome shotgun (WGS) entry which is preliminary data.</text>
</comment>
<reference evidence="8" key="2">
    <citation type="journal article" date="2021" name="PeerJ">
        <title>Extensive microbial diversity within the chicken gut microbiome revealed by metagenomics and culture.</title>
        <authorList>
            <person name="Gilroy R."/>
            <person name="Ravi A."/>
            <person name="Getino M."/>
            <person name="Pursley I."/>
            <person name="Horton D.L."/>
            <person name="Alikhan N.F."/>
            <person name="Baker D."/>
            <person name="Gharbi K."/>
            <person name="Hall N."/>
            <person name="Watson M."/>
            <person name="Adriaenssens E.M."/>
            <person name="Foster-Nyarko E."/>
            <person name="Jarju S."/>
            <person name="Secka A."/>
            <person name="Antonio M."/>
            <person name="Oren A."/>
            <person name="Chaudhuri R.R."/>
            <person name="La Ragione R."/>
            <person name="Hildebrand F."/>
            <person name="Pallen M.J."/>
        </authorList>
    </citation>
    <scope>NUCLEOTIDE SEQUENCE</scope>
    <source>
        <strain evidence="8">ChiHecec2B26-709</strain>
    </source>
</reference>
<evidence type="ECO:0000256" key="1">
    <source>
        <dbReference type="ARBA" id="ARBA00004196"/>
    </source>
</evidence>
<evidence type="ECO:0000259" key="6">
    <source>
        <dbReference type="Pfam" id="PF25954"/>
    </source>
</evidence>
<comment type="subcellular location">
    <subcellularLocation>
        <location evidence="1">Cell envelope</location>
    </subcellularLocation>
</comment>
<dbReference type="Pfam" id="PF25954">
    <property type="entry name" value="Beta-barrel_RND_2"/>
    <property type="match status" value="1"/>
</dbReference>
<feature type="chain" id="PRO_5038803077" evidence="4">
    <location>
        <begin position="21"/>
        <end position="340"/>
    </location>
</feature>
<evidence type="ECO:0000259" key="7">
    <source>
        <dbReference type="Pfam" id="PF25967"/>
    </source>
</evidence>
<dbReference type="PROSITE" id="PS51257">
    <property type="entry name" value="PROKAR_LIPOPROTEIN"/>
    <property type="match status" value="1"/>
</dbReference>
<evidence type="ECO:0000313" key="8">
    <source>
        <dbReference type="EMBL" id="HIT46582.1"/>
    </source>
</evidence>
<reference evidence="8" key="1">
    <citation type="submission" date="2020-10" db="EMBL/GenBank/DDBJ databases">
        <authorList>
            <person name="Gilroy R."/>
        </authorList>
    </citation>
    <scope>NUCLEOTIDE SEQUENCE</scope>
    <source>
        <strain evidence="8">ChiHecec2B26-709</strain>
    </source>
</reference>
<proteinExistence type="inferred from homology"/>
<dbReference type="NCBIfam" id="TIGR01730">
    <property type="entry name" value="RND_mfp"/>
    <property type="match status" value="1"/>
</dbReference>
<evidence type="ECO:0000256" key="2">
    <source>
        <dbReference type="ARBA" id="ARBA00009477"/>
    </source>
</evidence>
<feature type="domain" description="Multidrug resistance protein MdtA-like barrel-sandwich hybrid" evidence="5">
    <location>
        <begin position="65"/>
        <end position="171"/>
    </location>
</feature>
<evidence type="ECO:0000256" key="3">
    <source>
        <dbReference type="ARBA" id="ARBA00022448"/>
    </source>
</evidence>
<keyword evidence="4" id="KW-0732">Signal</keyword>
<feature type="domain" description="Multidrug resistance protein MdtA-like C-terminal permuted SH3" evidence="7">
    <location>
        <begin position="268"/>
        <end position="326"/>
    </location>
</feature>
<dbReference type="PANTHER" id="PTHR30469">
    <property type="entry name" value="MULTIDRUG RESISTANCE PROTEIN MDTA"/>
    <property type="match status" value="1"/>
</dbReference>
<dbReference type="Gene3D" id="2.40.420.20">
    <property type="match status" value="1"/>
</dbReference>
<dbReference type="Gene3D" id="1.10.287.470">
    <property type="entry name" value="Helix hairpin bin"/>
    <property type="match status" value="1"/>
</dbReference>
<organism evidence="8 9">
    <name type="scientific">Candidatus Cryptobacteroides merdipullorum</name>
    <dbReference type="NCBI Taxonomy" id="2840771"/>
    <lineage>
        <taxon>Bacteria</taxon>
        <taxon>Pseudomonadati</taxon>
        <taxon>Bacteroidota</taxon>
        <taxon>Bacteroidia</taxon>
        <taxon>Bacteroidales</taxon>
        <taxon>Candidatus Cryptobacteroides</taxon>
    </lineage>
</organism>
<feature type="domain" description="CusB-like beta-barrel" evidence="6">
    <location>
        <begin position="193"/>
        <end position="260"/>
    </location>
</feature>
<dbReference type="AlphaFoldDB" id="A0A9D1KH23"/>
<gene>
    <name evidence="8" type="ORF">IAC35_01840</name>
</gene>
<dbReference type="Pfam" id="PF25917">
    <property type="entry name" value="BSH_RND"/>
    <property type="match status" value="1"/>
</dbReference>
<dbReference type="Proteomes" id="UP000886881">
    <property type="component" value="Unassembled WGS sequence"/>
</dbReference>
<name>A0A9D1KH23_9BACT</name>
<protein>
    <submittedName>
        <fullName evidence="8">Efflux RND transporter periplasmic adaptor subunit</fullName>
    </submittedName>
</protein>